<evidence type="ECO:0000256" key="5">
    <source>
        <dbReference type="ARBA" id="ARBA00023136"/>
    </source>
</evidence>
<dbReference type="Proteomes" id="UP000033115">
    <property type="component" value="Chromosome"/>
</dbReference>
<sequence length="236" mass="26177">MDEFKKNLICKTLPILLIASMAILLVKYLPNILELTMSLDKFRSYIVSLKGLGSIVLIGFQVLQTVIAPIPGEVIQVAAGYIYGVPIGLTYSIVGMLLGAIIAFYFTRMIGGSFIEKLLNKENSKWMKDIMDSKKFSVILFIVFLVPGLPKDFLIYVAGLTPIKPLKFFGILLVSRFPWLLASVSIGSNLHYGNYTSTIIVSLLALVSFILGMLYKDKLINKLSSIRDSHKSCKAN</sequence>
<name>A0A0E3K2L4_CLOSL</name>
<evidence type="ECO:0000256" key="1">
    <source>
        <dbReference type="ARBA" id="ARBA00004651"/>
    </source>
</evidence>
<comment type="similarity">
    <text evidence="6">Belongs to the TVP38/TMEM64 family.</text>
</comment>
<keyword evidence="9" id="KW-1185">Reference proteome</keyword>
<dbReference type="AlphaFoldDB" id="A0A0E3K2L4"/>
<feature type="transmembrane region" description="Helical" evidence="6">
    <location>
        <begin position="136"/>
        <end position="156"/>
    </location>
</feature>
<dbReference type="KEGG" id="csq:CSCA_3777"/>
<protein>
    <recommendedName>
        <fullName evidence="6">TVP38/TMEM64 family membrane protein</fullName>
    </recommendedName>
</protein>
<feature type="transmembrane region" description="Helical" evidence="6">
    <location>
        <begin position="192"/>
        <end position="215"/>
    </location>
</feature>
<dbReference type="EMBL" id="CP009933">
    <property type="protein sequence ID" value="AKA70902.1"/>
    <property type="molecule type" value="Genomic_DNA"/>
</dbReference>
<dbReference type="HOGENOM" id="CLU_038944_5_1_9"/>
<proteinExistence type="inferred from homology"/>
<reference evidence="8 9" key="1">
    <citation type="journal article" date="2015" name="J. Biotechnol.">
        <title>Complete genome sequence of a malodorant-producing acetogen, Clostridium scatologenes ATCC 25775(T).</title>
        <authorList>
            <person name="Zhu Z."/>
            <person name="Guo T."/>
            <person name="Zheng H."/>
            <person name="Song T."/>
            <person name="Ouyang P."/>
            <person name="Xie J."/>
        </authorList>
    </citation>
    <scope>NUCLEOTIDE SEQUENCE [LARGE SCALE GENOMIC DNA]</scope>
    <source>
        <strain evidence="8 9">ATCC 25775</strain>
    </source>
</reference>
<dbReference type="RefSeq" id="WP_029159080.1">
    <property type="nucleotide sequence ID" value="NZ_CP009933.1"/>
</dbReference>
<dbReference type="InterPro" id="IPR032816">
    <property type="entry name" value="VTT_dom"/>
</dbReference>
<feature type="transmembrane region" description="Helical" evidence="6">
    <location>
        <begin position="12"/>
        <end position="33"/>
    </location>
</feature>
<dbReference type="InterPro" id="IPR015414">
    <property type="entry name" value="TMEM64"/>
</dbReference>
<feature type="transmembrane region" description="Helical" evidence="6">
    <location>
        <begin position="45"/>
        <end position="68"/>
    </location>
</feature>
<dbReference type="PANTHER" id="PTHR12677">
    <property type="entry name" value="GOLGI APPARATUS MEMBRANE PROTEIN TVP38-RELATED"/>
    <property type="match status" value="1"/>
</dbReference>
<feature type="domain" description="VTT" evidence="7">
    <location>
        <begin position="70"/>
        <end position="188"/>
    </location>
</feature>
<accession>A0A0E3K2L4</accession>
<evidence type="ECO:0000259" key="7">
    <source>
        <dbReference type="Pfam" id="PF09335"/>
    </source>
</evidence>
<evidence type="ECO:0000256" key="6">
    <source>
        <dbReference type="RuleBase" id="RU366058"/>
    </source>
</evidence>
<dbReference type="GO" id="GO:0005886">
    <property type="term" value="C:plasma membrane"/>
    <property type="evidence" value="ECO:0007669"/>
    <property type="project" value="UniProtKB-SubCell"/>
</dbReference>
<evidence type="ECO:0000256" key="3">
    <source>
        <dbReference type="ARBA" id="ARBA00022692"/>
    </source>
</evidence>
<dbReference type="Pfam" id="PF09335">
    <property type="entry name" value="VTT_dom"/>
    <property type="match status" value="1"/>
</dbReference>
<evidence type="ECO:0000256" key="4">
    <source>
        <dbReference type="ARBA" id="ARBA00022989"/>
    </source>
</evidence>
<feature type="transmembrane region" description="Helical" evidence="6">
    <location>
        <begin position="80"/>
        <end position="106"/>
    </location>
</feature>
<evidence type="ECO:0000313" key="9">
    <source>
        <dbReference type="Proteomes" id="UP000033115"/>
    </source>
</evidence>
<evidence type="ECO:0000313" key="8">
    <source>
        <dbReference type="EMBL" id="AKA70902.1"/>
    </source>
</evidence>
<evidence type="ECO:0000256" key="2">
    <source>
        <dbReference type="ARBA" id="ARBA00022475"/>
    </source>
</evidence>
<keyword evidence="3 6" id="KW-0812">Transmembrane</keyword>
<keyword evidence="5 6" id="KW-0472">Membrane</keyword>
<organism evidence="8 9">
    <name type="scientific">Clostridium scatologenes</name>
    <dbReference type="NCBI Taxonomy" id="1548"/>
    <lineage>
        <taxon>Bacteria</taxon>
        <taxon>Bacillati</taxon>
        <taxon>Bacillota</taxon>
        <taxon>Clostridia</taxon>
        <taxon>Eubacteriales</taxon>
        <taxon>Clostridiaceae</taxon>
        <taxon>Clostridium</taxon>
    </lineage>
</organism>
<gene>
    <name evidence="8" type="ORF">CSCA_3777</name>
</gene>
<keyword evidence="2 6" id="KW-1003">Cell membrane</keyword>
<dbReference type="PANTHER" id="PTHR12677:SF59">
    <property type="entry name" value="GOLGI APPARATUS MEMBRANE PROTEIN TVP38-RELATED"/>
    <property type="match status" value="1"/>
</dbReference>
<keyword evidence="4 6" id="KW-1133">Transmembrane helix</keyword>
<feature type="transmembrane region" description="Helical" evidence="6">
    <location>
        <begin position="168"/>
        <end position="186"/>
    </location>
</feature>
<dbReference type="STRING" id="1548.CSCA_3777"/>
<comment type="subcellular location">
    <subcellularLocation>
        <location evidence="1 6">Cell membrane</location>
        <topology evidence="1 6">Multi-pass membrane protein</topology>
    </subcellularLocation>
</comment>